<reference evidence="2" key="1">
    <citation type="journal article" date="2019" name="Int. J. Syst. Evol. Microbiol.">
        <title>The Global Catalogue of Microorganisms (GCM) 10K type strain sequencing project: providing services to taxonomists for standard genome sequencing and annotation.</title>
        <authorList>
            <consortium name="The Broad Institute Genomics Platform"/>
            <consortium name="The Broad Institute Genome Sequencing Center for Infectious Disease"/>
            <person name="Wu L."/>
            <person name="Ma J."/>
        </authorList>
    </citation>
    <scope>NUCLEOTIDE SEQUENCE [LARGE SCALE GENOMIC DNA]</scope>
    <source>
        <strain evidence="2">JCM 14370</strain>
    </source>
</reference>
<protein>
    <submittedName>
        <fullName evidence="1">Uncharacterized protein</fullName>
    </submittedName>
</protein>
<name>A0ABQ2D3G7_9DEIO</name>
<evidence type="ECO:0000313" key="1">
    <source>
        <dbReference type="EMBL" id="GGJ44735.1"/>
    </source>
</evidence>
<organism evidence="1 2">
    <name type="scientific">Deinococcus roseus</name>
    <dbReference type="NCBI Taxonomy" id="392414"/>
    <lineage>
        <taxon>Bacteria</taxon>
        <taxon>Thermotogati</taxon>
        <taxon>Deinococcota</taxon>
        <taxon>Deinococci</taxon>
        <taxon>Deinococcales</taxon>
        <taxon>Deinococcaceae</taxon>
        <taxon>Deinococcus</taxon>
    </lineage>
</organism>
<evidence type="ECO:0000313" key="2">
    <source>
        <dbReference type="Proteomes" id="UP000632222"/>
    </source>
</evidence>
<dbReference type="RefSeq" id="WP_189004480.1">
    <property type="nucleotide sequence ID" value="NZ_BMOD01000014.1"/>
</dbReference>
<keyword evidence="2" id="KW-1185">Reference proteome</keyword>
<comment type="caution">
    <text evidence="1">The sequence shown here is derived from an EMBL/GenBank/DDBJ whole genome shotgun (WGS) entry which is preliminary data.</text>
</comment>
<proteinExistence type="predicted"/>
<dbReference type="EMBL" id="BMOD01000014">
    <property type="protein sequence ID" value="GGJ44735.1"/>
    <property type="molecule type" value="Genomic_DNA"/>
</dbReference>
<sequence length="108" mass="12185">MMTHFSTRPQRQSQRDYILVVTLDGRIKTLRIQDILSAAAGMYPDTTRVVLTGESQELEGTVLNFQEPCPLFEVRCQNLLQAIEAGDCQGIDQHFAPRHKNPAFPEPS</sequence>
<accession>A0ABQ2D3G7</accession>
<gene>
    <name evidence="1" type="ORF">GCM10008938_33670</name>
</gene>
<dbReference type="Proteomes" id="UP000632222">
    <property type="component" value="Unassembled WGS sequence"/>
</dbReference>